<dbReference type="Proteomes" id="UP001597231">
    <property type="component" value="Unassembled WGS sequence"/>
</dbReference>
<proteinExistence type="predicted"/>
<keyword evidence="1" id="KW-0032">Aminotransferase</keyword>
<protein>
    <submittedName>
        <fullName evidence="1">Branched-chain amino acid aminotransferase</fullName>
    </submittedName>
</protein>
<name>A0ABW3U2D9_9BACL</name>
<evidence type="ECO:0000313" key="2">
    <source>
        <dbReference type="Proteomes" id="UP001597231"/>
    </source>
</evidence>
<gene>
    <name evidence="1" type="ORF">ACFQ38_17530</name>
</gene>
<accession>A0ABW3U2D9</accession>
<keyword evidence="2" id="KW-1185">Reference proteome</keyword>
<evidence type="ECO:0000313" key="1">
    <source>
        <dbReference type="EMBL" id="MFD1206902.1"/>
    </source>
</evidence>
<keyword evidence="1" id="KW-0808">Transferase</keyword>
<reference evidence="2" key="1">
    <citation type="journal article" date="2019" name="Int. J. Syst. Evol. Microbiol.">
        <title>The Global Catalogue of Microorganisms (GCM) 10K type strain sequencing project: providing services to taxonomists for standard genome sequencing and annotation.</title>
        <authorList>
            <consortium name="The Broad Institute Genomics Platform"/>
            <consortium name="The Broad Institute Genome Sequencing Center for Infectious Disease"/>
            <person name="Wu L."/>
            <person name="Ma J."/>
        </authorList>
    </citation>
    <scope>NUCLEOTIDE SEQUENCE [LARGE SCALE GENOMIC DNA]</scope>
    <source>
        <strain evidence="2">CCUG 53915</strain>
    </source>
</reference>
<comment type="caution">
    <text evidence="1">The sequence shown here is derived from an EMBL/GenBank/DDBJ whole genome shotgun (WGS) entry which is preliminary data.</text>
</comment>
<dbReference type="EMBL" id="JBHTLT010000131">
    <property type="protein sequence ID" value="MFD1206902.1"/>
    <property type="molecule type" value="Genomic_DNA"/>
</dbReference>
<organism evidence="1 2">
    <name type="scientific">Sporosarcina contaminans</name>
    <dbReference type="NCBI Taxonomy" id="633403"/>
    <lineage>
        <taxon>Bacteria</taxon>
        <taxon>Bacillati</taxon>
        <taxon>Bacillota</taxon>
        <taxon>Bacilli</taxon>
        <taxon>Bacillales</taxon>
        <taxon>Caryophanaceae</taxon>
        <taxon>Sporosarcina</taxon>
    </lineage>
</organism>
<sequence>MISKQLQQYINQFDRDEQIALFPIEQEFAKQQNVMDADSNVIDKRWTFTLIERCVKETEELKKEETAAFMEQPISFLSDNMDEFLYVESDHFDMIGVDGIALEVDDLFGTYTALFGLKLQKKWEAVIKSYLDEKLGEKTYSALFSPQDGLWEINIPLDRLPTFNPEVSLQTAIDVTYQTVFELETVIEAMN</sequence>
<dbReference type="RefSeq" id="WP_336823620.1">
    <property type="nucleotide sequence ID" value="NZ_JBHTLT010000131.1"/>
</dbReference>
<dbReference type="GO" id="GO:0008483">
    <property type="term" value="F:transaminase activity"/>
    <property type="evidence" value="ECO:0007669"/>
    <property type="project" value="UniProtKB-KW"/>
</dbReference>